<gene>
    <name evidence="1" type="ORF">I79_025032</name>
</gene>
<proteinExistence type="predicted"/>
<protein>
    <submittedName>
        <fullName evidence="1">Uncharacterized protein</fullName>
    </submittedName>
</protein>
<accession>G3IM97</accession>
<evidence type="ECO:0000313" key="2">
    <source>
        <dbReference type="Proteomes" id="UP000001075"/>
    </source>
</evidence>
<dbReference type="EMBL" id="JH004608">
    <property type="protein sequence ID" value="EGW08595.1"/>
    <property type="molecule type" value="Genomic_DNA"/>
</dbReference>
<reference evidence="2" key="1">
    <citation type="journal article" date="2011" name="Nat. Biotechnol.">
        <title>The genomic sequence of the Chinese hamster ovary (CHO)-K1 cell line.</title>
        <authorList>
            <person name="Xu X."/>
            <person name="Nagarajan H."/>
            <person name="Lewis N.E."/>
            <person name="Pan S."/>
            <person name="Cai Z."/>
            <person name="Liu X."/>
            <person name="Chen W."/>
            <person name="Xie M."/>
            <person name="Wang W."/>
            <person name="Hammond S."/>
            <person name="Andersen M.R."/>
            <person name="Neff N."/>
            <person name="Passarelli B."/>
            <person name="Koh W."/>
            <person name="Fan H.C."/>
            <person name="Wang J."/>
            <person name="Gui Y."/>
            <person name="Lee K.H."/>
            <person name="Betenbaugh M.J."/>
            <person name="Quake S.R."/>
            <person name="Famili I."/>
            <person name="Palsson B.O."/>
            <person name="Wang J."/>
        </authorList>
    </citation>
    <scope>NUCLEOTIDE SEQUENCE [LARGE SCALE GENOMIC DNA]</scope>
    <source>
        <strain evidence="2">CHO K1 cell line</strain>
    </source>
</reference>
<sequence length="74" mass="8332">MNQKYSAGSSFTTSTYLLRAGCYHTQCGMVVHSNLIGCYWAASDPLDLRTPFLLETWEHVTSSSFSSLHLPQWT</sequence>
<name>G3IM97_CRIGR</name>
<evidence type="ECO:0000313" key="1">
    <source>
        <dbReference type="EMBL" id="EGW08595.1"/>
    </source>
</evidence>
<dbReference type="Proteomes" id="UP000001075">
    <property type="component" value="Unassembled WGS sequence"/>
</dbReference>
<dbReference type="InParanoid" id="G3IM97"/>
<dbReference type="AlphaFoldDB" id="G3IM97"/>
<organism evidence="1 2">
    <name type="scientific">Cricetulus griseus</name>
    <name type="common">Chinese hamster</name>
    <name type="synonym">Cricetulus barabensis griseus</name>
    <dbReference type="NCBI Taxonomy" id="10029"/>
    <lineage>
        <taxon>Eukaryota</taxon>
        <taxon>Metazoa</taxon>
        <taxon>Chordata</taxon>
        <taxon>Craniata</taxon>
        <taxon>Vertebrata</taxon>
        <taxon>Euteleostomi</taxon>
        <taxon>Mammalia</taxon>
        <taxon>Eutheria</taxon>
        <taxon>Euarchontoglires</taxon>
        <taxon>Glires</taxon>
        <taxon>Rodentia</taxon>
        <taxon>Myomorpha</taxon>
        <taxon>Muroidea</taxon>
        <taxon>Cricetidae</taxon>
        <taxon>Cricetinae</taxon>
        <taxon>Cricetulus</taxon>
    </lineage>
</organism>